<evidence type="ECO:0000256" key="1">
    <source>
        <dbReference type="ARBA" id="ARBA00023125"/>
    </source>
</evidence>
<dbReference type="Pfam" id="PF01381">
    <property type="entry name" value="HTH_3"/>
    <property type="match status" value="1"/>
</dbReference>
<gene>
    <name evidence="3" type="ORF">F4X14_06355</name>
</gene>
<dbReference type="PANTHER" id="PTHR46797">
    <property type="entry name" value="HTH-TYPE TRANSCRIPTIONAL REGULATOR"/>
    <property type="match status" value="1"/>
</dbReference>
<evidence type="ECO:0000259" key="2">
    <source>
        <dbReference type="PROSITE" id="PS50943"/>
    </source>
</evidence>
<name>A0A6B1D4Y8_9CHLR</name>
<evidence type="ECO:0000313" key="3">
    <source>
        <dbReference type="EMBL" id="MYC94575.1"/>
    </source>
</evidence>
<protein>
    <submittedName>
        <fullName evidence="3">Helix-turn-helix transcriptional regulator</fullName>
    </submittedName>
</protein>
<organism evidence="3">
    <name type="scientific">Caldilineaceae bacterium SB0661_bin_32</name>
    <dbReference type="NCBI Taxonomy" id="2605255"/>
    <lineage>
        <taxon>Bacteria</taxon>
        <taxon>Bacillati</taxon>
        <taxon>Chloroflexota</taxon>
        <taxon>Caldilineae</taxon>
        <taxon>Caldilineales</taxon>
        <taxon>Caldilineaceae</taxon>
    </lineage>
</organism>
<comment type="caution">
    <text evidence="3">The sequence shown here is derived from an EMBL/GenBank/DDBJ whole genome shotgun (WGS) entry which is preliminary data.</text>
</comment>
<dbReference type="CDD" id="cd00093">
    <property type="entry name" value="HTH_XRE"/>
    <property type="match status" value="1"/>
</dbReference>
<dbReference type="GO" id="GO:0005829">
    <property type="term" value="C:cytosol"/>
    <property type="evidence" value="ECO:0007669"/>
    <property type="project" value="TreeGrafter"/>
</dbReference>
<proteinExistence type="predicted"/>
<dbReference type="SMART" id="SM00530">
    <property type="entry name" value="HTH_XRE"/>
    <property type="match status" value="1"/>
</dbReference>
<dbReference type="PANTHER" id="PTHR46797:SF1">
    <property type="entry name" value="METHYLPHOSPHONATE SYNTHASE"/>
    <property type="match status" value="1"/>
</dbReference>
<dbReference type="GO" id="GO:0003677">
    <property type="term" value="F:DNA binding"/>
    <property type="evidence" value="ECO:0007669"/>
    <property type="project" value="UniProtKB-KW"/>
</dbReference>
<dbReference type="SUPFAM" id="SSF47413">
    <property type="entry name" value="lambda repressor-like DNA-binding domains"/>
    <property type="match status" value="1"/>
</dbReference>
<dbReference type="Gene3D" id="1.10.260.40">
    <property type="entry name" value="lambda repressor-like DNA-binding domains"/>
    <property type="match status" value="1"/>
</dbReference>
<dbReference type="InterPro" id="IPR010982">
    <property type="entry name" value="Lambda_DNA-bd_dom_sf"/>
</dbReference>
<keyword evidence="1" id="KW-0238">DNA-binding</keyword>
<dbReference type="AlphaFoldDB" id="A0A6B1D4Y8"/>
<sequence>MPQLDTVGQRVNYIRTHLGLTLEALADRAGLSKSFLWEVEQDRSDISGRRLLQLADALNASVEFLLRGGAAPTEYGPPSIEVPRSLGDFAEEIGLTYQQMMTLLEIEHSIVARRSGGPRDKKGKEDWRNLYLAVKPFLEEPK</sequence>
<feature type="domain" description="HTH cro/C1-type" evidence="2">
    <location>
        <begin position="11"/>
        <end position="65"/>
    </location>
</feature>
<dbReference type="EMBL" id="VXMH01000028">
    <property type="protein sequence ID" value="MYC94575.1"/>
    <property type="molecule type" value="Genomic_DNA"/>
</dbReference>
<dbReference type="InterPro" id="IPR050807">
    <property type="entry name" value="TransReg_Diox_bact_type"/>
</dbReference>
<dbReference type="GO" id="GO:0003700">
    <property type="term" value="F:DNA-binding transcription factor activity"/>
    <property type="evidence" value="ECO:0007669"/>
    <property type="project" value="TreeGrafter"/>
</dbReference>
<dbReference type="InterPro" id="IPR001387">
    <property type="entry name" value="Cro/C1-type_HTH"/>
</dbReference>
<reference evidence="3" key="1">
    <citation type="submission" date="2019-09" db="EMBL/GenBank/DDBJ databases">
        <title>Characterisation of the sponge microbiome using genome-centric metagenomics.</title>
        <authorList>
            <person name="Engelberts J.P."/>
            <person name="Robbins S.J."/>
            <person name="De Goeij J.M."/>
            <person name="Aranda M."/>
            <person name="Bell S.C."/>
            <person name="Webster N.S."/>
        </authorList>
    </citation>
    <scope>NUCLEOTIDE SEQUENCE</scope>
    <source>
        <strain evidence="3">SB0661_bin_32</strain>
    </source>
</reference>
<dbReference type="PROSITE" id="PS50943">
    <property type="entry name" value="HTH_CROC1"/>
    <property type="match status" value="1"/>
</dbReference>
<accession>A0A6B1D4Y8</accession>